<dbReference type="PANTHER" id="PTHR36835:SF1">
    <property type="entry name" value="CYTOCHROME BO(3) UBIQUINOL OXIDASE SUBUNIT 4"/>
    <property type="match status" value="1"/>
</dbReference>
<evidence type="ECO:0000313" key="9">
    <source>
        <dbReference type="Proteomes" id="UP001501459"/>
    </source>
</evidence>
<proteinExistence type="inferred from homology"/>
<accession>A0ABN0ZFY2</accession>
<comment type="caution">
    <text evidence="8">The sequence shown here is derived from an EMBL/GenBank/DDBJ whole genome shotgun (WGS) entry which is preliminary data.</text>
</comment>
<protein>
    <submittedName>
        <fullName evidence="8">Cytochrome c oxidase subunit IVB</fullName>
    </submittedName>
</protein>
<evidence type="ECO:0000256" key="1">
    <source>
        <dbReference type="ARBA" id="ARBA00004651"/>
    </source>
</evidence>
<dbReference type="InterPro" id="IPR005171">
    <property type="entry name" value="Cyt_c_oxidase_su4_prok"/>
</dbReference>
<keyword evidence="5 7" id="KW-1133">Transmembrane helix</keyword>
<evidence type="ECO:0000256" key="7">
    <source>
        <dbReference type="SAM" id="Phobius"/>
    </source>
</evidence>
<dbReference type="RefSeq" id="WP_343753598.1">
    <property type="nucleotide sequence ID" value="NZ_BAAADM010000054.1"/>
</dbReference>
<evidence type="ECO:0000256" key="3">
    <source>
        <dbReference type="ARBA" id="ARBA00022475"/>
    </source>
</evidence>
<evidence type="ECO:0000256" key="6">
    <source>
        <dbReference type="ARBA" id="ARBA00023136"/>
    </source>
</evidence>
<evidence type="ECO:0000256" key="2">
    <source>
        <dbReference type="ARBA" id="ARBA00008079"/>
    </source>
</evidence>
<feature type="transmembrane region" description="Helical" evidence="7">
    <location>
        <begin position="26"/>
        <end position="45"/>
    </location>
</feature>
<dbReference type="InterPro" id="IPR014257">
    <property type="entry name" value="Cyt_c_oxidase_su4_bacillaceae"/>
</dbReference>
<sequence>MAENTNSNESNPYQKQKKKEEMQKQLISFAMSILLTIIAFVIVITDMMDEMFVVPLLLLLAIVQVAFQLYYFMHLKDKGHEFASVMFYGGVWAAVLTLAALGVITWW</sequence>
<reference evidence="8 9" key="1">
    <citation type="journal article" date="2019" name="Int. J. Syst. Evol. Microbiol.">
        <title>The Global Catalogue of Microorganisms (GCM) 10K type strain sequencing project: providing services to taxonomists for standard genome sequencing and annotation.</title>
        <authorList>
            <consortium name="The Broad Institute Genomics Platform"/>
            <consortium name="The Broad Institute Genome Sequencing Center for Infectious Disease"/>
            <person name="Wu L."/>
            <person name="Ma J."/>
        </authorList>
    </citation>
    <scope>NUCLEOTIDE SEQUENCE [LARGE SCALE GENOMIC DNA]</scope>
    <source>
        <strain evidence="8 9">JCM 12149</strain>
    </source>
</reference>
<evidence type="ECO:0000313" key="8">
    <source>
        <dbReference type="EMBL" id="GAA0446016.1"/>
    </source>
</evidence>
<keyword evidence="9" id="KW-1185">Reference proteome</keyword>
<keyword evidence="4 7" id="KW-0812">Transmembrane</keyword>
<dbReference type="PANTHER" id="PTHR36835">
    <property type="entry name" value="CYTOCHROME BO(3) UBIQUINOL OXIDASE SUBUNIT 4"/>
    <property type="match status" value="1"/>
</dbReference>
<comment type="subcellular location">
    <subcellularLocation>
        <location evidence="1">Cell membrane</location>
        <topology evidence="1">Multi-pass membrane protein</topology>
    </subcellularLocation>
</comment>
<name>A0ABN0ZFY2_9BACI</name>
<dbReference type="InterPro" id="IPR050968">
    <property type="entry name" value="Cytochrome_c_oxidase_bac_sub4"/>
</dbReference>
<organism evidence="8 9">
    <name type="scientific">Lentibacillus halophilus</name>
    <dbReference type="NCBI Taxonomy" id="295065"/>
    <lineage>
        <taxon>Bacteria</taxon>
        <taxon>Bacillati</taxon>
        <taxon>Bacillota</taxon>
        <taxon>Bacilli</taxon>
        <taxon>Bacillales</taxon>
        <taxon>Bacillaceae</taxon>
        <taxon>Lentibacillus</taxon>
    </lineage>
</organism>
<dbReference type="Pfam" id="PF03626">
    <property type="entry name" value="COX4_pro"/>
    <property type="match status" value="1"/>
</dbReference>
<evidence type="ECO:0000256" key="5">
    <source>
        <dbReference type="ARBA" id="ARBA00022989"/>
    </source>
</evidence>
<dbReference type="EMBL" id="BAAADM010000054">
    <property type="protein sequence ID" value="GAA0446016.1"/>
    <property type="molecule type" value="Genomic_DNA"/>
</dbReference>
<keyword evidence="3" id="KW-1003">Cell membrane</keyword>
<gene>
    <name evidence="8" type="primary">ctaF</name>
    <name evidence="8" type="ORF">GCM10008983_24710</name>
</gene>
<feature type="transmembrane region" description="Helical" evidence="7">
    <location>
        <begin position="51"/>
        <end position="73"/>
    </location>
</feature>
<dbReference type="NCBIfam" id="TIGR02908">
    <property type="entry name" value="CoxD_Bacillus"/>
    <property type="match status" value="1"/>
</dbReference>
<evidence type="ECO:0000256" key="4">
    <source>
        <dbReference type="ARBA" id="ARBA00022692"/>
    </source>
</evidence>
<comment type="similarity">
    <text evidence="2">Belongs to the cytochrome c oxidase bacterial subunit 4 family.</text>
</comment>
<feature type="transmembrane region" description="Helical" evidence="7">
    <location>
        <begin position="85"/>
        <end position="106"/>
    </location>
</feature>
<keyword evidence="6 7" id="KW-0472">Membrane</keyword>
<dbReference type="Proteomes" id="UP001501459">
    <property type="component" value="Unassembled WGS sequence"/>
</dbReference>